<evidence type="ECO:0000313" key="3">
    <source>
        <dbReference type="Proteomes" id="UP000054359"/>
    </source>
</evidence>
<accession>A0A087UXP1</accession>
<dbReference type="Pfam" id="PF19036">
    <property type="entry name" value="Fuz_longin_1"/>
    <property type="match status" value="1"/>
</dbReference>
<dbReference type="InterPro" id="IPR043972">
    <property type="entry name" value="FUZ/MON1/HPS1_longin_1"/>
</dbReference>
<feature type="domain" description="FUZ/MON1/HPS1 first Longin" evidence="1">
    <location>
        <begin position="4"/>
        <end position="103"/>
    </location>
</feature>
<evidence type="ECO:0000313" key="2">
    <source>
        <dbReference type="EMBL" id="KFM82130.1"/>
    </source>
</evidence>
<dbReference type="EMBL" id="KK122169">
    <property type="protein sequence ID" value="KFM82130.1"/>
    <property type="molecule type" value="Genomic_DNA"/>
</dbReference>
<name>A0A087UXP1_STEMI</name>
<dbReference type="PANTHER" id="PTHR12761:SF1">
    <property type="entry name" value="BLOC-3 COMPLEX MEMBER HPS1"/>
    <property type="match status" value="1"/>
</dbReference>
<evidence type="ECO:0000259" key="1">
    <source>
        <dbReference type="Pfam" id="PF19036"/>
    </source>
</evidence>
<dbReference type="GO" id="GO:0031085">
    <property type="term" value="C:BLOC-3 complex"/>
    <property type="evidence" value="ECO:0007669"/>
    <property type="project" value="TreeGrafter"/>
</dbReference>
<dbReference type="InterPro" id="IPR026053">
    <property type="entry name" value="HPS1"/>
</dbReference>
<feature type="non-terminal residue" evidence="2">
    <location>
        <position position="105"/>
    </location>
</feature>
<dbReference type="AlphaFoldDB" id="A0A087UXP1"/>
<organism evidence="2 3">
    <name type="scientific">Stegodyphus mimosarum</name>
    <name type="common">African social velvet spider</name>
    <dbReference type="NCBI Taxonomy" id="407821"/>
    <lineage>
        <taxon>Eukaryota</taxon>
        <taxon>Metazoa</taxon>
        <taxon>Ecdysozoa</taxon>
        <taxon>Arthropoda</taxon>
        <taxon>Chelicerata</taxon>
        <taxon>Arachnida</taxon>
        <taxon>Araneae</taxon>
        <taxon>Araneomorphae</taxon>
        <taxon>Entelegynae</taxon>
        <taxon>Eresoidea</taxon>
        <taxon>Eresidae</taxon>
        <taxon>Stegodyphus</taxon>
    </lineage>
</organism>
<protein>
    <recommendedName>
        <fullName evidence="1">FUZ/MON1/HPS1 first Longin domain-containing protein</fullName>
    </recommendedName>
</protein>
<gene>
    <name evidence="2" type="ORF">X975_20563</name>
</gene>
<dbReference type="PANTHER" id="PTHR12761">
    <property type="entry name" value="HERMANSKY-PUDLAK SYNDROME PROTEIN 1"/>
    <property type="match status" value="1"/>
</dbReference>
<dbReference type="OrthoDB" id="10255234at2759"/>
<dbReference type="GO" id="GO:0005085">
    <property type="term" value="F:guanyl-nucleotide exchange factor activity"/>
    <property type="evidence" value="ECO:0007669"/>
    <property type="project" value="TreeGrafter"/>
</dbReference>
<reference evidence="2 3" key="1">
    <citation type="submission" date="2013-11" db="EMBL/GenBank/DDBJ databases">
        <title>Genome sequencing of Stegodyphus mimosarum.</title>
        <authorList>
            <person name="Bechsgaard J."/>
        </authorList>
    </citation>
    <scope>NUCLEOTIDE SEQUENCE [LARGE SCALE GENOMIC DNA]</scope>
</reference>
<dbReference type="Proteomes" id="UP000054359">
    <property type="component" value="Unassembled WGS sequence"/>
</dbReference>
<keyword evidence="3" id="KW-1185">Reference proteome</keyword>
<dbReference type="STRING" id="407821.A0A087UXP1"/>
<dbReference type="GO" id="GO:0016192">
    <property type="term" value="P:vesicle-mediated transport"/>
    <property type="evidence" value="ECO:0007669"/>
    <property type="project" value="InterPro"/>
</dbReference>
<sequence>MKGIIMFDNLNDLTFFDVDEELSQHVQHLASKDGLLEFSSFKNSDGVVDKNVIMQLFSPLIASYKVMQAQFGNKYKYIESEDGVLLVFDEISNYIVISICDNEEK</sequence>
<proteinExistence type="predicted"/>